<evidence type="ECO:0000256" key="1">
    <source>
        <dbReference type="SAM" id="MobiDB-lite"/>
    </source>
</evidence>
<keyword evidence="2" id="KW-0812">Transmembrane</keyword>
<dbReference type="RefSeq" id="WP_167540542.1">
    <property type="nucleotide sequence ID" value="NZ_BLIP01000001.1"/>
</dbReference>
<keyword evidence="6" id="KW-1185">Reference proteome</keyword>
<feature type="transmembrane region" description="Helical" evidence="2">
    <location>
        <begin position="28"/>
        <end position="51"/>
    </location>
</feature>
<accession>A0A640TKW5</accession>
<feature type="region of interest" description="Disordered" evidence="1">
    <location>
        <begin position="1"/>
        <end position="24"/>
    </location>
</feature>
<organism evidence="3 5">
    <name type="scientific">Streptomyces nigrescens</name>
    <dbReference type="NCBI Taxonomy" id="1920"/>
    <lineage>
        <taxon>Bacteria</taxon>
        <taxon>Bacillati</taxon>
        <taxon>Actinomycetota</taxon>
        <taxon>Actinomycetes</taxon>
        <taxon>Kitasatosporales</taxon>
        <taxon>Streptomycetaceae</taxon>
        <taxon>Streptomyces</taxon>
    </lineage>
</organism>
<dbReference type="Proteomes" id="UP000429552">
    <property type="component" value="Unassembled WGS sequence"/>
</dbReference>
<keyword evidence="2" id="KW-0472">Membrane</keyword>
<dbReference type="AlphaFoldDB" id="A0A640TKW5"/>
<name>A0A640TKW5_STRNI</name>
<sequence length="331" mass="34283">MSASAPVRPGGRVTEGERPPHGPQRVRGLAGGVLLLVGALLLPLSLVALWARAELTETDSYVAAVAPLAGNAAVQEAVVDDVTAGVMAHVRLDGLLKAVPRAERPAVRRHFTRGIRQFVAQQVRQVVTGSGFPAVWNGVHRTAHRTLDGRLAASGRSAVTLDLTPVVERVKRQLSHNGMGLDILRRVPRAGVEIVLLKGPDVPRIRAVYEVVRTGALLLPPVAALCLTGGLLLARRRRRALIGAGLGCAAAAGLLAAALALVRSRTLDALPAMVSRPAAGAYADALTGPLRTGVWLLIGAGTLTAALAAAGPPALRALRARRLAARTGAGP</sequence>
<keyword evidence="2" id="KW-1133">Transmembrane helix</keyword>
<evidence type="ECO:0000313" key="4">
    <source>
        <dbReference type="EMBL" id="WAT98003.1"/>
    </source>
</evidence>
<gene>
    <name evidence="3" type="ORF">Sliba_40150</name>
    <name evidence="4" type="ORF">STRLI_004004</name>
</gene>
<dbReference type="EMBL" id="BLIP01000001">
    <property type="protein sequence ID" value="GFE23562.1"/>
    <property type="molecule type" value="Genomic_DNA"/>
</dbReference>
<evidence type="ECO:0000313" key="6">
    <source>
        <dbReference type="Proteomes" id="UP001210609"/>
    </source>
</evidence>
<evidence type="ECO:0000313" key="3">
    <source>
        <dbReference type="EMBL" id="GFE23562.1"/>
    </source>
</evidence>
<evidence type="ECO:0000256" key="2">
    <source>
        <dbReference type="SAM" id="Phobius"/>
    </source>
</evidence>
<feature type="transmembrane region" description="Helical" evidence="2">
    <location>
        <begin position="241"/>
        <end position="262"/>
    </location>
</feature>
<protein>
    <recommendedName>
        <fullName evidence="7">Integral membrane protein</fullName>
    </recommendedName>
</protein>
<reference evidence="4 6" key="2">
    <citation type="submission" date="2022-12" db="EMBL/GenBank/DDBJ databases">
        <authorList>
            <person name="Ruckert C."/>
            <person name="Busche T."/>
            <person name="Kalinowski J."/>
            <person name="Wittmann C."/>
        </authorList>
    </citation>
    <scope>NUCLEOTIDE SEQUENCE [LARGE SCALE GENOMIC DNA]</scope>
    <source>
        <strain evidence="4 6">DSM 40555</strain>
    </source>
</reference>
<feature type="transmembrane region" description="Helical" evidence="2">
    <location>
        <begin position="294"/>
        <end position="315"/>
    </location>
</feature>
<evidence type="ECO:0000313" key="5">
    <source>
        <dbReference type="Proteomes" id="UP000429552"/>
    </source>
</evidence>
<reference evidence="3 5" key="1">
    <citation type="submission" date="2019-12" db="EMBL/GenBank/DDBJ databases">
        <title>Whole genome shotgun sequence of Streptomyces libani subsp. libani NBRC 13452.</title>
        <authorList>
            <person name="Ichikawa N."/>
            <person name="Kimura A."/>
            <person name="Kitahashi Y."/>
            <person name="Komaki H."/>
            <person name="Tamura T."/>
        </authorList>
    </citation>
    <scope>NUCLEOTIDE SEQUENCE [LARGE SCALE GENOMIC DNA]</scope>
    <source>
        <strain evidence="3 5">NBRC 13452</strain>
    </source>
</reference>
<evidence type="ECO:0008006" key="7">
    <source>
        <dbReference type="Google" id="ProtNLM"/>
    </source>
</evidence>
<dbReference type="EMBL" id="CP114202">
    <property type="protein sequence ID" value="WAT98003.1"/>
    <property type="molecule type" value="Genomic_DNA"/>
</dbReference>
<feature type="transmembrane region" description="Helical" evidence="2">
    <location>
        <begin position="215"/>
        <end position="234"/>
    </location>
</feature>
<dbReference type="Proteomes" id="UP001210609">
    <property type="component" value="Chromosome"/>
</dbReference>
<proteinExistence type="predicted"/>